<name>B9BSQ4_9BURK</name>
<dbReference type="Proteomes" id="UP000004535">
    <property type="component" value="Unassembled WGS sequence"/>
</dbReference>
<sequence>MAVKTGPRRTRRVQAHDCTRNFFRTTVRAVTRPRDAPEYAPYPRRCGRELH</sequence>
<reference evidence="1 2" key="1">
    <citation type="journal article" date="2012" name="J. Bacteriol.">
        <title>Draft Genome Sequence Determination for Cystic Fibrosis and Chronic Granulomatous Disease Burkholderia multivorans Isolates.</title>
        <authorList>
            <person name="Varga J.J."/>
            <person name="Losada L."/>
            <person name="Zelazny A.M."/>
            <person name="Brinkac L."/>
            <person name="Harkins D."/>
            <person name="Radune D."/>
            <person name="Hostetler J."/>
            <person name="Sampaio E.P."/>
            <person name="Ronning C.M."/>
            <person name="Nierman W.C."/>
            <person name="Greenberg D.E."/>
            <person name="Holland S.M."/>
            <person name="Goldberg J.B."/>
        </authorList>
    </citation>
    <scope>NUCLEOTIDE SEQUENCE [LARGE SCALE GENOMIC DNA]</scope>
    <source>
        <strain evidence="1 2">CGD2</strain>
    </source>
</reference>
<proteinExistence type="predicted"/>
<evidence type="ECO:0000313" key="1">
    <source>
        <dbReference type="EMBL" id="EEE06124.1"/>
    </source>
</evidence>
<organism evidence="1 2">
    <name type="scientific">Burkholderia multivorans CGD2</name>
    <dbReference type="NCBI Taxonomy" id="513052"/>
    <lineage>
        <taxon>Bacteria</taxon>
        <taxon>Pseudomonadati</taxon>
        <taxon>Pseudomonadota</taxon>
        <taxon>Betaproteobacteria</taxon>
        <taxon>Burkholderiales</taxon>
        <taxon>Burkholderiaceae</taxon>
        <taxon>Burkholderia</taxon>
        <taxon>Burkholderia cepacia complex</taxon>
    </lineage>
</organism>
<dbReference type="EMBL" id="ACFC01000007">
    <property type="protein sequence ID" value="EEE06124.1"/>
    <property type="molecule type" value="Genomic_DNA"/>
</dbReference>
<dbReference type="AlphaFoldDB" id="B9BSQ4"/>
<accession>B9BSQ4</accession>
<evidence type="ECO:0000313" key="2">
    <source>
        <dbReference type="Proteomes" id="UP000004535"/>
    </source>
</evidence>
<protein>
    <submittedName>
        <fullName evidence="1">Sprouty-4C</fullName>
    </submittedName>
</protein>
<comment type="caution">
    <text evidence="1">The sequence shown here is derived from an EMBL/GenBank/DDBJ whole genome shotgun (WGS) entry which is preliminary data.</text>
</comment>
<gene>
    <name evidence="1" type="ORF">BURMUCGD2_2826</name>
</gene>